<dbReference type="PROSITE" id="PS00036">
    <property type="entry name" value="BZIP_BASIC"/>
    <property type="match status" value="1"/>
</dbReference>
<evidence type="ECO:0000313" key="10">
    <source>
        <dbReference type="EMBL" id="JAP86020.1"/>
    </source>
</evidence>
<organism evidence="10">
    <name type="scientific">Rhipicephalus appendiculatus</name>
    <name type="common">Brown ear tick</name>
    <dbReference type="NCBI Taxonomy" id="34631"/>
    <lineage>
        <taxon>Eukaryota</taxon>
        <taxon>Metazoa</taxon>
        <taxon>Ecdysozoa</taxon>
        <taxon>Arthropoda</taxon>
        <taxon>Chelicerata</taxon>
        <taxon>Arachnida</taxon>
        <taxon>Acari</taxon>
        <taxon>Parasitiformes</taxon>
        <taxon>Ixodida</taxon>
        <taxon>Ixodoidea</taxon>
        <taxon>Ixodidae</taxon>
        <taxon>Rhipicephalinae</taxon>
        <taxon>Rhipicephalus</taxon>
        <taxon>Rhipicephalus</taxon>
    </lineage>
</organism>
<dbReference type="Gene3D" id="1.10.880.10">
    <property type="entry name" value="Transcription factor, Skn-1-like, DNA-binding domain"/>
    <property type="match status" value="1"/>
</dbReference>
<feature type="region of interest" description="Disordered" evidence="7">
    <location>
        <begin position="280"/>
        <end position="306"/>
    </location>
</feature>
<dbReference type="SUPFAM" id="SSF47454">
    <property type="entry name" value="A DNA-binding domain in eukaryotic transcription factors"/>
    <property type="match status" value="1"/>
</dbReference>
<evidence type="ECO:0000256" key="3">
    <source>
        <dbReference type="ARBA" id="ARBA00023159"/>
    </source>
</evidence>
<reference evidence="10" key="1">
    <citation type="journal article" date="2016" name="Ticks Tick Borne Dis.">
        <title>De novo assembly and annotation of the salivary gland transcriptome of Rhipicephalus appendiculatus male and female ticks during blood feeding.</title>
        <authorList>
            <person name="de Castro M.H."/>
            <person name="de Klerk D."/>
            <person name="Pienaar R."/>
            <person name="Latif A.A."/>
            <person name="Rees D.J."/>
            <person name="Mans B.J."/>
        </authorList>
    </citation>
    <scope>NUCLEOTIDE SEQUENCE</scope>
    <source>
        <tissue evidence="10">Salivary glands</tissue>
    </source>
</reference>
<feature type="region of interest" description="Disordered" evidence="7">
    <location>
        <begin position="103"/>
        <end position="140"/>
    </location>
</feature>
<dbReference type="Pfam" id="PF03131">
    <property type="entry name" value="bZIP_Maf"/>
    <property type="match status" value="1"/>
</dbReference>
<proteinExistence type="predicted"/>
<feature type="region of interest" description="Disordered" evidence="7">
    <location>
        <begin position="177"/>
        <end position="204"/>
    </location>
</feature>
<evidence type="ECO:0000256" key="2">
    <source>
        <dbReference type="ARBA" id="ARBA00023125"/>
    </source>
</evidence>
<dbReference type="InterPro" id="IPR047167">
    <property type="entry name" value="NFE2-like"/>
</dbReference>
<keyword evidence="3" id="KW-0010">Activator</keyword>
<keyword evidence="8" id="KW-0732">Signal</keyword>
<dbReference type="PANTHER" id="PTHR24411:SF55">
    <property type="entry name" value="SEGMENTATION PROTEIN CAP'N'COLLAR"/>
    <property type="match status" value="1"/>
</dbReference>
<accession>A0A131Z5H5</accession>
<name>A0A131Z5H5_RHIAP</name>
<keyword evidence="4" id="KW-0804">Transcription</keyword>
<sequence>MMNLKKCSSVRSTILQLLLAVSLLQLGSDPDPVRVNRRADPVRSVRIGVQSAFTHTHSLTPPLFIHPKSVDAFDANPVFAELHELGIPSLLRRVRTRVFAYLAEDPGPPPPIPNEVAAASESERRADSPSDASGTSSDLTQEDMDLIEILWKQDEDLGVSRDTFDYHAASESSIKEAVKPANFNSTEVPEDEDEPLEMREDSNPWEGFQYSIDSETGEHILGGSSLEESKCEEPRERVDSGCFLLDEEEDREAIFAELERIFQGQPLQAADLYPADDCWGGSEQRGAEKGPPMATGGPPPHNYTDPFPGVLLNNATLGPPPVDHSSAYLHGAGAFGATACTGLPCNNGSSMSEGPTYGQDFPDYLYSPGTGMTGYGGMGNMTAGGMMPGMASMGNMTSNVTNSALACTPTDYLLNDLLADEDLHLMDMVASPTETASAPYPVQLSVAEDRMDNSSDTGVSSMGSERVPSLSEDHEWLDSCSESSSTHADVDSDAKRLLEVAPKKYKLFGRRPGLGDNDTMLGGYGGLPCSQQQQPPFATPLGRLPGGATVAVVPPNAPTPSSLFPSAPEVPAIPRLVIRPVGSLVQHNHSYSAADVAATAENCESSEEEEDEEDVMSMNSAFGLACETEEQRHARASRDEKRARALNLPLSNAEIVDLPIDEFNERLAKYELTEAQLALIRDIRRRGKNKVAAQNCRKRKLDQILSLQQDVEALHLEREELERRHEELLAQRLLGRDKYSRLCQLLATHATRPLSPTLQHFTDVEASFATCDGASPTHAGARLKKKMHTKWESDE</sequence>
<dbReference type="CDD" id="cd14698">
    <property type="entry name" value="bZIP_CNC"/>
    <property type="match status" value="1"/>
</dbReference>
<keyword evidence="5" id="KW-0539">Nucleus</keyword>
<evidence type="ECO:0000256" key="7">
    <source>
        <dbReference type="SAM" id="MobiDB-lite"/>
    </source>
</evidence>
<feature type="region of interest" description="Disordered" evidence="7">
    <location>
        <begin position="776"/>
        <end position="795"/>
    </location>
</feature>
<evidence type="ECO:0000256" key="6">
    <source>
        <dbReference type="SAM" id="Coils"/>
    </source>
</evidence>
<dbReference type="GO" id="GO:0000981">
    <property type="term" value="F:DNA-binding transcription factor activity, RNA polymerase II-specific"/>
    <property type="evidence" value="ECO:0007669"/>
    <property type="project" value="TreeGrafter"/>
</dbReference>
<keyword evidence="6" id="KW-0175">Coiled coil</keyword>
<dbReference type="InterPro" id="IPR008917">
    <property type="entry name" value="TF_DNA-bd_sf"/>
</dbReference>
<dbReference type="GO" id="GO:0000978">
    <property type="term" value="F:RNA polymerase II cis-regulatory region sequence-specific DNA binding"/>
    <property type="evidence" value="ECO:0007669"/>
    <property type="project" value="InterPro"/>
</dbReference>
<feature type="chain" id="PRO_5007286778" evidence="8">
    <location>
        <begin position="31"/>
        <end position="795"/>
    </location>
</feature>
<dbReference type="SMART" id="SM00338">
    <property type="entry name" value="BRLZ"/>
    <property type="match status" value="1"/>
</dbReference>
<feature type="domain" description="BZIP" evidence="9">
    <location>
        <begin position="679"/>
        <end position="728"/>
    </location>
</feature>
<dbReference type="PANTHER" id="PTHR24411">
    <property type="entry name" value="NUCLEAR FACTOR ERYTHROID 2-RELATED FACTOR"/>
    <property type="match status" value="1"/>
</dbReference>
<evidence type="ECO:0000256" key="4">
    <source>
        <dbReference type="ARBA" id="ARBA00023163"/>
    </source>
</evidence>
<evidence type="ECO:0000256" key="5">
    <source>
        <dbReference type="ARBA" id="ARBA00023242"/>
    </source>
</evidence>
<feature type="signal peptide" evidence="8">
    <location>
        <begin position="1"/>
        <end position="30"/>
    </location>
</feature>
<dbReference type="InterPro" id="IPR004827">
    <property type="entry name" value="bZIP"/>
</dbReference>
<dbReference type="PROSITE" id="PS50217">
    <property type="entry name" value="BZIP"/>
    <property type="match status" value="1"/>
</dbReference>
<dbReference type="AlphaFoldDB" id="A0A131Z5H5"/>
<evidence type="ECO:0000259" key="9">
    <source>
        <dbReference type="PROSITE" id="PS50217"/>
    </source>
</evidence>
<protein>
    <submittedName>
        <fullName evidence="10">Nuclear factor erythroid 2-related factor 1/3</fullName>
    </submittedName>
</protein>
<evidence type="ECO:0000256" key="8">
    <source>
        <dbReference type="SAM" id="SignalP"/>
    </source>
</evidence>
<keyword evidence="2" id="KW-0238">DNA-binding</keyword>
<dbReference type="EMBL" id="GEDV01002537">
    <property type="protein sequence ID" value="JAP86020.1"/>
    <property type="molecule type" value="Transcribed_RNA"/>
</dbReference>
<dbReference type="InterPro" id="IPR004826">
    <property type="entry name" value="bZIP_Maf"/>
</dbReference>
<keyword evidence="1" id="KW-0805">Transcription regulation</keyword>
<dbReference type="FunFam" id="1.10.880.10:FF:000004">
    <property type="entry name" value="Nuclear factor, erythroid 2"/>
    <property type="match status" value="1"/>
</dbReference>
<dbReference type="GO" id="GO:0005634">
    <property type="term" value="C:nucleus"/>
    <property type="evidence" value="ECO:0007669"/>
    <property type="project" value="TreeGrafter"/>
</dbReference>
<feature type="coiled-coil region" evidence="6">
    <location>
        <begin position="704"/>
        <end position="731"/>
    </location>
</feature>
<evidence type="ECO:0000256" key="1">
    <source>
        <dbReference type="ARBA" id="ARBA00023015"/>
    </source>
</evidence>